<accession>A0A2X1PW86</accession>
<name>A0A2X1PW86_HAEIF</name>
<dbReference type="Proteomes" id="UP000249936">
    <property type="component" value="Unassembled WGS sequence"/>
</dbReference>
<gene>
    <name evidence="1" type="primary">hgpB_2</name>
    <name evidence="1" type="ORF">NCTC11872_00962</name>
</gene>
<proteinExistence type="predicted"/>
<dbReference type="EMBL" id="UASK01000005">
    <property type="protein sequence ID" value="SPX41365.1"/>
    <property type="molecule type" value="Genomic_DNA"/>
</dbReference>
<evidence type="ECO:0000313" key="2">
    <source>
        <dbReference type="Proteomes" id="UP000249936"/>
    </source>
</evidence>
<sequence length="121" mass="13894">MLLMCNGGQHLRLVIIGLEPLTLGATTYEWKANLCPQVDPEFSYLLPIKTTGKSVYLFDNVVITDYLSFDLGYRYDNIHYQPKYKHGITPKLPDDIVKGLFIPLKEKPSNDDIKTNVQQKY</sequence>
<evidence type="ECO:0000313" key="1">
    <source>
        <dbReference type="EMBL" id="SPX41365.1"/>
    </source>
</evidence>
<protein>
    <submittedName>
        <fullName evidence="1">Hemoglobin and hemoglobin-haptoglobin-binding protein B</fullName>
    </submittedName>
</protein>
<organism evidence="1 2">
    <name type="scientific">Haemophilus influenzae</name>
    <dbReference type="NCBI Taxonomy" id="727"/>
    <lineage>
        <taxon>Bacteria</taxon>
        <taxon>Pseudomonadati</taxon>
        <taxon>Pseudomonadota</taxon>
        <taxon>Gammaproteobacteria</taxon>
        <taxon>Pasteurellales</taxon>
        <taxon>Pasteurellaceae</taxon>
        <taxon>Haemophilus</taxon>
    </lineage>
</organism>
<dbReference type="AlphaFoldDB" id="A0A2X1PW86"/>
<reference evidence="1 2" key="1">
    <citation type="submission" date="2018-06" db="EMBL/GenBank/DDBJ databases">
        <authorList>
            <consortium name="Pathogen Informatics"/>
            <person name="Doyle S."/>
        </authorList>
    </citation>
    <scope>NUCLEOTIDE SEQUENCE [LARGE SCALE GENOMIC DNA]</scope>
    <source>
        <strain evidence="1 2">NCTC11872</strain>
    </source>
</reference>